<name>A0ABS2NK96_9BACI</name>
<protein>
    <submittedName>
        <fullName evidence="3">Uncharacterized protein</fullName>
    </submittedName>
</protein>
<proteinExistence type="predicted"/>
<feature type="signal peptide" evidence="2">
    <location>
        <begin position="1"/>
        <end position="29"/>
    </location>
</feature>
<dbReference type="RefSeq" id="WP_205175974.1">
    <property type="nucleotide sequence ID" value="NZ_JAFBDZ010000009.1"/>
</dbReference>
<gene>
    <name evidence="3" type="ORF">JOC86_004858</name>
</gene>
<evidence type="ECO:0000313" key="4">
    <source>
        <dbReference type="Proteomes" id="UP001646157"/>
    </source>
</evidence>
<reference evidence="3 4" key="1">
    <citation type="submission" date="2021-01" db="EMBL/GenBank/DDBJ databases">
        <title>Genomic Encyclopedia of Type Strains, Phase IV (KMG-IV): sequencing the most valuable type-strain genomes for metagenomic binning, comparative biology and taxonomic classification.</title>
        <authorList>
            <person name="Goeker M."/>
        </authorList>
    </citation>
    <scope>NUCLEOTIDE SEQUENCE [LARGE SCALE GENOMIC DNA]</scope>
    <source>
        <strain evidence="3 4">DSM 24834</strain>
    </source>
</reference>
<keyword evidence="2" id="KW-0732">Signal</keyword>
<feature type="compositionally biased region" description="Gly residues" evidence="1">
    <location>
        <begin position="80"/>
        <end position="91"/>
    </location>
</feature>
<feature type="region of interest" description="Disordered" evidence="1">
    <location>
        <begin position="54"/>
        <end position="98"/>
    </location>
</feature>
<evidence type="ECO:0000256" key="2">
    <source>
        <dbReference type="SAM" id="SignalP"/>
    </source>
</evidence>
<evidence type="ECO:0000256" key="1">
    <source>
        <dbReference type="SAM" id="MobiDB-lite"/>
    </source>
</evidence>
<organism evidence="3 4">
    <name type="scientific">Rossellomorea pakistanensis</name>
    <dbReference type="NCBI Taxonomy" id="992288"/>
    <lineage>
        <taxon>Bacteria</taxon>
        <taxon>Bacillati</taxon>
        <taxon>Bacillota</taxon>
        <taxon>Bacilli</taxon>
        <taxon>Bacillales</taxon>
        <taxon>Bacillaceae</taxon>
        <taxon>Rossellomorea</taxon>
    </lineage>
</organism>
<evidence type="ECO:0000313" key="3">
    <source>
        <dbReference type="EMBL" id="MBM7588261.1"/>
    </source>
</evidence>
<comment type="caution">
    <text evidence="3">The sequence shown here is derived from an EMBL/GenBank/DDBJ whole genome shotgun (WGS) entry which is preliminary data.</text>
</comment>
<sequence length="453" mass="47319">MSERIMKKVFVMLALLIVLFQSFSIPALATIQPWKGNPWEGEDWEGKSWDGADLQWEGDPWKGNPWEGSTTEGNDWEGNGTEGQGTEGKGTQGQDWDGHEWSSTPWYMDPWHNNGWSMNGFEGKGTTGSPFNGNGTNGNPFTGNGTNGNPFIGNGTNGYGTNGNGWNGNPFTNSPFPPYSPIAYEYAGSTESFEGNPTDVNLPMGFEVAKYLSTDVIGGQVNMIDSYMQFDFENNPNGFKPNGTFFSTLMLNGVKMGLGENTPGIINGISDVHDGAIKTADAVGAVKDYKILKSVRDAANTADGLRGAANVADNANDVLSGLSKVGAISKLNVATAAVGAGYSAFELGFKGAKAFDVLGSNAAGNEKVSAVADAGASAGDLLMNAGVVAAAIPGGQAAGAVMIAGGAVLWGASKLTKAVADNWEGVKKFAKDPIKSTGKAISKGISKIKGWFS</sequence>
<dbReference type="Proteomes" id="UP001646157">
    <property type="component" value="Unassembled WGS sequence"/>
</dbReference>
<dbReference type="EMBL" id="JAFBDZ010000009">
    <property type="protein sequence ID" value="MBM7588261.1"/>
    <property type="molecule type" value="Genomic_DNA"/>
</dbReference>
<accession>A0ABS2NK96</accession>
<keyword evidence="4" id="KW-1185">Reference proteome</keyword>
<feature type="chain" id="PRO_5045638942" evidence="2">
    <location>
        <begin position="30"/>
        <end position="453"/>
    </location>
</feature>